<dbReference type="Proteomes" id="UP001163850">
    <property type="component" value="Unassembled WGS sequence"/>
</dbReference>
<dbReference type="EMBL" id="MU803522">
    <property type="protein sequence ID" value="KAJ3978270.1"/>
    <property type="molecule type" value="Genomic_DNA"/>
</dbReference>
<feature type="compositionally biased region" description="Basic and acidic residues" evidence="1">
    <location>
        <begin position="1"/>
        <end position="57"/>
    </location>
</feature>
<gene>
    <name evidence="2" type="ORF">F5890DRAFT_1560674</name>
</gene>
<sequence>MERIEAEEKAAREAEEKRKAEEQRVAEEKRKAEAKRIAEERRMEEQRLNEAKRREEEAAAEAEDNYERSTAYTRLVEENKKEKERAAKELERRRKSISKPPHPDVQVLVPNTSPQRKTFKSKAIISDESDDEVVEQPREGDDNLDPDVEKGDDAPLHPDPSQPLDATTDTGM</sequence>
<evidence type="ECO:0000256" key="1">
    <source>
        <dbReference type="SAM" id="MobiDB-lite"/>
    </source>
</evidence>
<name>A0AA38PMF7_9AGAR</name>
<dbReference type="AlphaFoldDB" id="A0AA38PMF7"/>
<organism evidence="2 3">
    <name type="scientific">Lentinula detonsa</name>
    <dbReference type="NCBI Taxonomy" id="2804962"/>
    <lineage>
        <taxon>Eukaryota</taxon>
        <taxon>Fungi</taxon>
        <taxon>Dikarya</taxon>
        <taxon>Basidiomycota</taxon>
        <taxon>Agaricomycotina</taxon>
        <taxon>Agaricomycetes</taxon>
        <taxon>Agaricomycetidae</taxon>
        <taxon>Agaricales</taxon>
        <taxon>Marasmiineae</taxon>
        <taxon>Omphalotaceae</taxon>
        <taxon>Lentinula</taxon>
    </lineage>
</organism>
<proteinExistence type="predicted"/>
<reference evidence="2" key="1">
    <citation type="submission" date="2022-08" db="EMBL/GenBank/DDBJ databases">
        <authorList>
            <consortium name="DOE Joint Genome Institute"/>
            <person name="Min B."/>
            <person name="Riley R."/>
            <person name="Sierra-Patev S."/>
            <person name="Naranjo-Ortiz M."/>
            <person name="Looney B."/>
            <person name="Konkel Z."/>
            <person name="Slot J.C."/>
            <person name="Sakamoto Y."/>
            <person name="Steenwyk J.L."/>
            <person name="Rokas A."/>
            <person name="Carro J."/>
            <person name="Camarero S."/>
            <person name="Ferreira P."/>
            <person name="Molpeceres G."/>
            <person name="Ruiz-Duenas F.J."/>
            <person name="Serrano A."/>
            <person name="Henrissat B."/>
            <person name="Drula E."/>
            <person name="Hughes K.W."/>
            <person name="Mata J.L."/>
            <person name="Ishikawa N.K."/>
            <person name="Vargas-Isla R."/>
            <person name="Ushijima S."/>
            <person name="Smith C.A."/>
            <person name="Ahrendt S."/>
            <person name="Andreopoulos W."/>
            <person name="He G."/>
            <person name="Labutti K."/>
            <person name="Lipzen A."/>
            <person name="Ng V."/>
            <person name="Sandor L."/>
            <person name="Barry K."/>
            <person name="Martinez A.T."/>
            <person name="Xiao Y."/>
            <person name="Gibbons J.G."/>
            <person name="Terashima K."/>
            <person name="Hibbett D.S."/>
            <person name="Grigoriev I.V."/>
        </authorList>
    </citation>
    <scope>NUCLEOTIDE SEQUENCE</scope>
    <source>
        <strain evidence="2">TFB7829</strain>
    </source>
</reference>
<protein>
    <submittedName>
        <fullName evidence="2">Uncharacterized protein</fullName>
    </submittedName>
</protein>
<evidence type="ECO:0000313" key="2">
    <source>
        <dbReference type="EMBL" id="KAJ3978270.1"/>
    </source>
</evidence>
<accession>A0AA38PMF7</accession>
<evidence type="ECO:0000313" key="3">
    <source>
        <dbReference type="Proteomes" id="UP001163850"/>
    </source>
</evidence>
<feature type="compositionally biased region" description="Basic and acidic residues" evidence="1">
    <location>
        <begin position="75"/>
        <end position="92"/>
    </location>
</feature>
<feature type="region of interest" description="Disordered" evidence="1">
    <location>
        <begin position="1"/>
        <end position="172"/>
    </location>
</feature>
<comment type="caution">
    <text evidence="2">The sequence shown here is derived from an EMBL/GenBank/DDBJ whole genome shotgun (WGS) entry which is preliminary data.</text>
</comment>
<feature type="compositionally biased region" description="Basic and acidic residues" evidence="1">
    <location>
        <begin position="135"/>
        <end position="156"/>
    </location>
</feature>